<proteinExistence type="predicted"/>
<name>A0AA86SZD4_9FABA</name>
<dbReference type="Gramene" id="rna-AYBTSS11_LOCUS20703">
    <property type="protein sequence ID" value="CAJ1965178.1"/>
    <property type="gene ID" value="gene-AYBTSS11_LOCUS20703"/>
</dbReference>
<dbReference type="SUPFAM" id="SSF57756">
    <property type="entry name" value="Retrovirus zinc finger-like domains"/>
    <property type="match status" value="1"/>
</dbReference>
<dbReference type="Gene3D" id="4.10.60.10">
    <property type="entry name" value="Zinc finger, CCHC-type"/>
    <property type="match status" value="2"/>
</dbReference>
<protein>
    <recommendedName>
        <fullName evidence="2">CCHC-type domain-containing protein</fullName>
    </recommendedName>
</protein>
<sequence length="130" mass="14317">MFVVVWDTMQNNALKHKIALSCGNSGHDMFGCRNDYSLNDLEEIQCYVCKRLGHLCCANSDDATPGEISCYKCGRLGHSGLACSRLRDDIANGAMPSSCYKCGGEGHFARECTSSVKVHFSILFDRLLLL</sequence>
<keyword evidence="1" id="KW-0863">Zinc-finger</keyword>
<evidence type="ECO:0000313" key="3">
    <source>
        <dbReference type="EMBL" id="CAJ1965178.1"/>
    </source>
</evidence>
<feature type="domain" description="CCHC-type" evidence="2">
    <location>
        <begin position="99"/>
        <end position="114"/>
    </location>
</feature>
<organism evidence="3 4">
    <name type="scientific">Sphenostylis stenocarpa</name>
    <dbReference type="NCBI Taxonomy" id="92480"/>
    <lineage>
        <taxon>Eukaryota</taxon>
        <taxon>Viridiplantae</taxon>
        <taxon>Streptophyta</taxon>
        <taxon>Embryophyta</taxon>
        <taxon>Tracheophyta</taxon>
        <taxon>Spermatophyta</taxon>
        <taxon>Magnoliopsida</taxon>
        <taxon>eudicotyledons</taxon>
        <taxon>Gunneridae</taxon>
        <taxon>Pentapetalae</taxon>
        <taxon>rosids</taxon>
        <taxon>fabids</taxon>
        <taxon>Fabales</taxon>
        <taxon>Fabaceae</taxon>
        <taxon>Papilionoideae</taxon>
        <taxon>50 kb inversion clade</taxon>
        <taxon>NPAAA clade</taxon>
        <taxon>indigoferoid/millettioid clade</taxon>
        <taxon>Phaseoleae</taxon>
        <taxon>Sphenostylis</taxon>
    </lineage>
</organism>
<dbReference type="EMBL" id="OY731403">
    <property type="protein sequence ID" value="CAJ1965178.1"/>
    <property type="molecule type" value="Genomic_DNA"/>
</dbReference>
<reference evidence="3" key="1">
    <citation type="submission" date="2023-10" db="EMBL/GenBank/DDBJ databases">
        <authorList>
            <person name="Domelevo Entfellner J.-B."/>
        </authorList>
    </citation>
    <scope>NUCLEOTIDE SEQUENCE</scope>
</reference>
<dbReference type="PANTHER" id="PTHR46978:SF1">
    <property type="entry name" value="ZINC KNUCKLE (CCHC-TYPE) FAMILY PROTEIN"/>
    <property type="match status" value="1"/>
</dbReference>
<dbReference type="Pfam" id="PF00098">
    <property type="entry name" value="zf-CCHC"/>
    <property type="match status" value="1"/>
</dbReference>
<evidence type="ECO:0000313" key="4">
    <source>
        <dbReference type="Proteomes" id="UP001189624"/>
    </source>
</evidence>
<dbReference type="GO" id="GO:0003676">
    <property type="term" value="F:nucleic acid binding"/>
    <property type="evidence" value="ECO:0007669"/>
    <property type="project" value="InterPro"/>
</dbReference>
<keyword evidence="1" id="KW-0479">Metal-binding</keyword>
<dbReference type="PANTHER" id="PTHR46978">
    <property type="entry name" value="ZINC KNUCKLE (CCHC-TYPE) FAMILY PROTEIN"/>
    <property type="match status" value="1"/>
</dbReference>
<dbReference type="AlphaFoldDB" id="A0AA86SZD4"/>
<dbReference type="SMART" id="SM00343">
    <property type="entry name" value="ZnF_C2HC"/>
    <property type="match status" value="2"/>
</dbReference>
<keyword evidence="1" id="KW-0862">Zinc</keyword>
<dbReference type="InterPro" id="IPR001878">
    <property type="entry name" value="Znf_CCHC"/>
</dbReference>
<dbReference type="GO" id="GO:0008270">
    <property type="term" value="F:zinc ion binding"/>
    <property type="evidence" value="ECO:0007669"/>
    <property type="project" value="UniProtKB-KW"/>
</dbReference>
<dbReference type="InterPro" id="IPR036875">
    <property type="entry name" value="Znf_CCHC_sf"/>
</dbReference>
<evidence type="ECO:0000259" key="2">
    <source>
        <dbReference type="PROSITE" id="PS50158"/>
    </source>
</evidence>
<gene>
    <name evidence="3" type="ORF">AYBTSS11_LOCUS20703</name>
</gene>
<feature type="domain" description="CCHC-type" evidence="2">
    <location>
        <begin position="70"/>
        <end position="83"/>
    </location>
</feature>
<dbReference type="PROSITE" id="PS50158">
    <property type="entry name" value="ZF_CCHC"/>
    <property type="match status" value="2"/>
</dbReference>
<evidence type="ECO:0000256" key="1">
    <source>
        <dbReference type="PROSITE-ProRule" id="PRU00047"/>
    </source>
</evidence>
<dbReference type="Proteomes" id="UP001189624">
    <property type="component" value="Chromosome 6"/>
</dbReference>
<accession>A0AA86SZD4</accession>
<keyword evidence="4" id="KW-1185">Reference proteome</keyword>